<proteinExistence type="predicted"/>
<dbReference type="EMBL" id="JAEEGC010000131">
    <property type="protein sequence ID" value="MBV7275655.1"/>
    <property type="molecule type" value="Genomic_DNA"/>
</dbReference>
<dbReference type="PANTHER" id="PTHR31118">
    <property type="entry name" value="CYCLASE-LIKE PROTEIN 2"/>
    <property type="match status" value="1"/>
</dbReference>
<sequence length="305" mass="35025">MSEIAVRHTREECFEHTNDWKKPYDGSIFDMFKGGSFELIDLSNPFGRGNPLWPSNGDFHIDRVQHMPMHYRLLQTFNSFHMHNSTHADSPSHVIPESPFTHELPIENYFGEAVCLDIPKGKWELITVEEIEEAAKKVPGGIKEGDWVLLNTGTHRRWGENDDYFAYSPGLSIEGAKWFVEHHVRGVGFDMQAIDHILYTYAANHGPGPYVPRICEEYEEMHGHPALDDFPEWEPCHDILMANNVMGIENLGGDLDKVKNQRFLFGAFPLRWYMGDGTIVRAVAFVPSDRIDRSVPDKQYPYGVY</sequence>
<name>A0A949TNH3_9CLOT</name>
<dbReference type="AlphaFoldDB" id="A0A949TNH3"/>
<dbReference type="Pfam" id="PF04199">
    <property type="entry name" value="Cyclase"/>
    <property type="match status" value="1"/>
</dbReference>
<organism evidence="1 2">
    <name type="scientific">Clostridium thailandense</name>
    <dbReference type="NCBI Taxonomy" id="2794346"/>
    <lineage>
        <taxon>Bacteria</taxon>
        <taxon>Bacillati</taxon>
        <taxon>Bacillota</taxon>
        <taxon>Clostridia</taxon>
        <taxon>Eubacteriales</taxon>
        <taxon>Clostridiaceae</taxon>
        <taxon>Clostridium</taxon>
    </lineage>
</organism>
<dbReference type="PANTHER" id="PTHR31118:SF32">
    <property type="entry name" value="KYNURENINE FORMAMIDASE"/>
    <property type="match status" value="1"/>
</dbReference>
<dbReference type="GO" id="GO:0019441">
    <property type="term" value="P:L-tryptophan catabolic process to kynurenine"/>
    <property type="evidence" value="ECO:0007669"/>
    <property type="project" value="InterPro"/>
</dbReference>
<evidence type="ECO:0000313" key="2">
    <source>
        <dbReference type="Proteomes" id="UP000694308"/>
    </source>
</evidence>
<reference evidence="1" key="1">
    <citation type="submission" date="2020-12" db="EMBL/GenBank/DDBJ databases">
        <title>Clostridium thailandense sp. nov., a novel acetogenic bacterium isolated from peat land soil in Thailand.</title>
        <authorList>
            <person name="Chaikitkaew S."/>
            <person name="Birkeland N.K."/>
        </authorList>
    </citation>
    <scope>NUCLEOTIDE SEQUENCE</scope>
    <source>
        <strain evidence="1">PL3</strain>
    </source>
</reference>
<protein>
    <submittedName>
        <fullName evidence="1">Cyclase family protein</fullName>
    </submittedName>
</protein>
<evidence type="ECO:0000313" key="1">
    <source>
        <dbReference type="EMBL" id="MBV7275655.1"/>
    </source>
</evidence>
<keyword evidence="2" id="KW-1185">Reference proteome</keyword>
<dbReference type="GO" id="GO:0004061">
    <property type="term" value="F:arylformamidase activity"/>
    <property type="evidence" value="ECO:0007669"/>
    <property type="project" value="InterPro"/>
</dbReference>
<dbReference type="RefSeq" id="WP_218322706.1">
    <property type="nucleotide sequence ID" value="NZ_JAEEGC010000131.1"/>
</dbReference>
<comment type="caution">
    <text evidence="1">The sequence shown here is derived from an EMBL/GenBank/DDBJ whole genome shotgun (WGS) entry which is preliminary data.</text>
</comment>
<gene>
    <name evidence="1" type="ORF">I6U48_22415</name>
</gene>
<dbReference type="InterPro" id="IPR007325">
    <property type="entry name" value="KFase/CYL"/>
</dbReference>
<accession>A0A949TNH3</accession>
<dbReference type="Proteomes" id="UP000694308">
    <property type="component" value="Unassembled WGS sequence"/>
</dbReference>